<feature type="region of interest" description="Disordered" evidence="1">
    <location>
        <begin position="88"/>
        <end position="132"/>
    </location>
</feature>
<feature type="compositionally biased region" description="Basic and acidic residues" evidence="1">
    <location>
        <begin position="221"/>
        <end position="235"/>
    </location>
</feature>
<dbReference type="Gramene" id="GBG63307">
    <property type="protein sequence ID" value="GBG63307"/>
    <property type="gene ID" value="CBR_g37393"/>
</dbReference>
<organism evidence="2 3">
    <name type="scientific">Chara braunii</name>
    <name type="common">Braun's stonewort</name>
    <dbReference type="NCBI Taxonomy" id="69332"/>
    <lineage>
        <taxon>Eukaryota</taxon>
        <taxon>Viridiplantae</taxon>
        <taxon>Streptophyta</taxon>
        <taxon>Charophyceae</taxon>
        <taxon>Charales</taxon>
        <taxon>Characeae</taxon>
        <taxon>Chara</taxon>
    </lineage>
</organism>
<accession>A0A388JZV2</accession>
<gene>
    <name evidence="2" type="ORF">CBR_g37393</name>
</gene>
<feature type="compositionally biased region" description="Acidic residues" evidence="1">
    <location>
        <begin position="200"/>
        <end position="212"/>
    </location>
</feature>
<reference evidence="2 3" key="1">
    <citation type="journal article" date="2018" name="Cell">
        <title>The Chara Genome: Secondary Complexity and Implications for Plant Terrestrialization.</title>
        <authorList>
            <person name="Nishiyama T."/>
            <person name="Sakayama H."/>
            <person name="Vries J.D."/>
            <person name="Buschmann H."/>
            <person name="Saint-Marcoux D."/>
            <person name="Ullrich K.K."/>
            <person name="Haas F.B."/>
            <person name="Vanderstraeten L."/>
            <person name="Becker D."/>
            <person name="Lang D."/>
            <person name="Vosolsobe S."/>
            <person name="Rombauts S."/>
            <person name="Wilhelmsson P.K.I."/>
            <person name="Janitza P."/>
            <person name="Kern R."/>
            <person name="Heyl A."/>
            <person name="Rumpler F."/>
            <person name="Villalobos L.I.A.C."/>
            <person name="Clay J.M."/>
            <person name="Skokan R."/>
            <person name="Toyoda A."/>
            <person name="Suzuki Y."/>
            <person name="Kagoshima H."/>
            <person name="Schijlen E."/>
            <person name="Tajeshwar N."/>
            <person name="Catarino B."/>
            <person name="Hetherington A.J."/>
            <person name="Saltykova A."/>
            <person name="Bonnot C."/>
            <person name="Breuninger H."/>
            <person name="Symeonidi A."/>
            <person name="Radhakrishnan G.V."/>
            <person name="Van Nieuwerburgh F."/>
            <person name="Deforce D."/>
            <person name="Chang C."/>
            <person name="Karol K.G."/>
            <person name="Hedrich R."/>
            <person name="Ulvskov P."/>
            <person name="Glockner G."/>
            <person name="Delwiche C.F."/>
            <person name="Petrasek J."/>
            <person name="Van de Peer Y."/>
            <person name="Friml J."/>
            <person name="Beilby M."/>
            <person name="Dolan L."/>
            <person name="Kohara Y."/>
            <person name="Sugano S."/>
            <person name="Fujiyama A."/>
            <person name="Delaux P.-M."/>
            <person name="Quint M."/>
            <person name="TheiBen G."/>
            <person name="Hagemann M."/>
            <person name="Harholt J."/>
            <person name="Dunand C."/>
            <person name="Zachgo S."/>
            <person name="Langdale J."/>
            <person name="Maumus F."/>
            <person name="Straeten D.V.D."/>
            <person name="Gould S.B."/>
            <person name="Rensing S.A."/>
        </authorList>
    </citation>
    <scope>NUCLEOTIDE SEQUENCE [LARGE SCALE GENOMIC DNA]</scope>
    <source>
        <strain evidence="2 3">S276</strain>
    </source>
</reference>
<name>A0A388JZV2_CHABU</name>
<feature type="compositionally biased region" description="Low complexity" evidence="1">
    <location>
        <begin position="37"/>
        <end position="51"/>
    </location>
</feature>
<evidence type="ECO:0000256" key="1">
    <source>
        <dbReference type="SAM" id="MobiDB-lite"/>
    </source>
</evidence>
<sequence length="393" mass="44828">MKTRITEARGMTKRTSGNMGVGCRNPPVERQHYESKPSTSSTSYRGRSYSPKHIESSYERRTASADPHVAKQIRELGASVARVRDYIEQDRVKKATKEQKKKEKEQEKRRLEDECMARERQEMKKVDKEKKAVERAKQEALKDAELREEMRKVVNMQVHMQLGQVNEALQEGLQLTAEQAKTLRRKKGKEEVTYQSEDKETSDEESCSEEEELSRKTTRLRISEKRKRADEHAFEDNPPMELPPKRIPARGILKPLKLSTKLARSKRRESGAAKGIKLASTRTPSKTKKTLVRMKTPSSAKKTPQAGKVDKTPGQNRGLDKSVSFGSTEKLKRKNAIMLSLRGLDAPTSQGICKKEGIPYTGKIDAIFDIRILMDTEEVETRREDDDQTDVVT</sequence>
<feature type="region of interest" description="Disordered" evidence="1">
    <location>
        <begin position="181"/>
        <end position="327"/>
    </location>
</feature>
<feature type="compositionally biased region" description="Basic and acidic residues" evidence="1">
    <location>
        <begin position="188"/>
        <end position="199"/>
    </location>
</feature>
<feature type="compositionally biased region" description="Basic and acidic residues" evidence="1">
    <location>
        <begin position="52"/>
        <end position="70"/>
    </location>
</feature>
<keyword evidence="3" id="KW-1185">Reference proteome</keyword>
<dbReference type="EMBL" id="BFEA01000037">
    <property type="protein sequence ID" value="GBG63307.1"/>
    <property type="molecule type" value="Genomic_DNA"/>
</dbReference>
<protein>
    <submittedName>
        <fullName evidence="2">Uncharacterized protein</fullName>
    </submittedName>
</protein>
<proteinExistence type="predicted"/>
<dbReference type="Proteomes" id="UP000265515">
    <property type="component" value="Unassembled WGS sequence"/>
</dbReference>
<evidence type="ECO:0000313" key="3">
    <source>
        <dbReference type="Proteomes" id="UP000265515"/>
    </source>
</evidence>
<dbReference type="AlphaFoldDB" id="A0A388JZV2"/>
<feature type="region of interest" description="Disordered" evidence="1">
    <location>
        <begin position="1"/>
        <end position="70"/>
    </location>
</feature>
<comment type="caution">
    <text evidence="2">The sequence shown here is derived from an EMBL/GenBank/DDBJ whole genome shotgun (WGS) entry which is preliminary data.</text>
</comment>
<evidence type="ECO:0000313" key="2">
    <source>
        <dbReference type="EMBL" id="GBG63307.1"/>
    </source>
</evidence>